<protein>
    <submittedName>
        <fullName evidence="2">Uncharacterized protein</fullName>
    </submittedName>
</protein>
<keyword evidence="3" id="KW-1185">Reference proteome</keyword>
<dbReference type="AlphaFoldDB" id="A0A0A2UPX3"/>
<feature type="transmembrane region" description="Helical" evidence="1">
    <location>
        <begin position="6"/>
        <end position="24"/>
    </location>
</feature>
<reference evidence="2 3" key="1">
    <citation type="submission" date="2013-08" db="EMBL/GenBank/DDBJ databases">
        <title>Genome of Pontibacillus chungwhensis.</title>
        <authorList>
            <person name="Wang Q."/>
            <person name="Wang G."/>
        </authorList>
    </citation>
    <scope>NUCLEOTIDE SEQUENCE [LARGE SCALE GENOMIC DNA]</scope>
    <source>
        <strain evidence="2 3">BH030062</strain>
    </source>
</reference>
<dbReference type="RefSeq" id="WP_036787063.1">
    <property type="nucleotide sequence ID" value="NZ_AVBG01000018.1"/>
</dbReference>
<comment type="caution">
    <text evidence="2">The sequence shown here is derived from an EMBL/GenBank/DDBJ whole genome shotgun (WGS) entry which is preliminary data.</text>
</comment>
<accession>A0A0A2UPX3</accession>
<keyword evidence="1" id="KW-0472">Membrane</keyword>
<evidence type="ECO:0000313" key="2">
    <source>
        <dbReference type="EMBL" id="KGP89994.1"/>
    </source>
</evidence>
<gene>
    <name evidence="2" type="ORF">N780_07790</name>
</gene>
<keyword evidence="1" id="KW-0812">Transmembrane</keyword>
<proteinExistence type="predicted"/>
<dbReference type="Proteomes" id="UP000030153">
    <property type="component" value="Unassembled WGS sequence"/>
</dbReference>
<dbReference type="EMBL" id="AVBG01000018">
    <property type="protein sequence ID" value="KGP89994.1"/>
    <property type="molecule type" value="Genomic_DNA"/>
</dbReference>
<organism evidence="2 3">
    <name type="scientific">Pontibacillus chungwhensis BH030062</name>
    <dbReference type="NCBI Taxonomy" id="1385513"/>
    <lineage>
        <taxon>Bacteria</taxon>
        <taxon>Bacillati</taxon>
        <taxon>Bacillota</taxon>
        <taxon>Bacilli</taxon>
        <taxon>Bacillales</taxon>
        <taxon>Bacillaceae</taxon>
        <taxon>Pontibacillus</taxon>
    </lineage>
</organism>
<evidence type="ECO:0000256" key="1">
    <source>
        <dbReference type="SAM" id="Phobius"/>
    </source>
</evidence>
<keyword evidence="1" id="KW-1133">Transmembrane helix</keyword>
<sequence length="69" mass="7952">MLWVFLLYGGTMLAVGLVLFLRFIGPGWKDRNNCVLCGEEIEKDKQKVYKVLFNAAMEEETKCKSCEMN</sequence>
<name>A0A0A2UPX3_9BACI</name>
<evidence type="ECO:0000313" key="3">
    <source>
        <dbReference type="Proteomes" id="UP000030153"/>
    </source>
</evidence>